<dbReference type="AlphaFoldDB" id="A0A7R9WUS7"/>
<protein>
    <submittedName>
        <fullName evidence="1">Uncharacterized protein</fullName>
    </submittedName>
</protein>
<dbReference type="EMBL" id="HBEF01012942">
    <property type="protein sequence ID" value="CAD8336008.1"/>
    <property type="molecule type" value="Transcribed_RNA"/>
</dbReference>
<reference evidence="1" key="1">
    <citation type="submission" date="2021-01" db="EMBL/GenBank/DDBJ databases">
        <authorList>
            <person name="Corre E."/>
            <person name="Pelletier E."/>
            <person name="Niang G."/>
            <person name="Scheremetjew M."/>
            <person name="Finn R."/>
            <person name="Kale V."/>
            <person name="Holt S."/>
            <person name="Cochrane G."/>
            <person name="Meng A."/>
            <person name="Brown T."/>
            <person name="Cohen L."/>
        </authorList>
    </citation>
    <scope>NUCLEOTIDE SEQUENCE</scope>
    <source>
        <strain evidence="1">CCMP3328</strain>
    </source>
</reference>
<accession>A0A7R9WUS7</accession>
<name>A0A7R9WUS7_9STRA</name>
<organism evidence="1">
    <name type="scientific">Craspedostauros australis</name>
    <dbReference type="NCBI Taxonomy" id="1486917"/>
    <lineage>
        <taxon>Eukaryota</taxon>
        <taxon>Sar</taxon>
        <taxon>Stramenopiles</taxon>
        <taxon>Ochrophyta</taxon>
        <taxon>Bacillariophyta</taxon>
        <taxon>Bacillariophyceae</taxon>
        <taxon>Bacillariophycidae</taxon>
        <taxon>Naviculales</taxon>
        <taxon>Naviculaceae</taxon>
        <taxon>Craspedostauros</taxon>
    </lineage>
</organism>
<gene>
    <name evidence="1" type="ORF">CAUS1442_LOCUS8136</name>
</gene>
<sequence>MPINNILSYFLRNQIPIPNAHHGAKRRRLKFGITPQQTFLLPNAIAALGSTSHVVVYLSLRDAKDVTTPAQSAPTYEQWPCYYYTMVDVVSAQSKAMFCNTTTQPRDESLTPPKQQHGWLTMKYYMIW</sequence>
<proteinExistence type="predicted"/>
<evidence type="ECO:0000313" key="1">
    <source>
        <dbReference type="EMBL" id="CAD8336008.1"/>
    </source>
</evidence>